<dbReference type="AlphaFoldDB" id="A0A494XQ07"/>
<dbReference type="Pfam" id="PF03929">
    <property type="entry name" value="PepSY_TM"/>
    <property type="match status" value="1"/>
</dbReference>
<accession>A0A494XQ07</accession>
<sequence length="414" mass="45782">MRRVVYQLHLWIGLVLGVYFAFLGLTGSTLVFKTEIERALAPDLYEVAVPASSTRERIDTLLAGFQRAHPGVTSFSARLPQSPDDALIINYIPATPPDWHGPTINPYSPVEPMVSQGRHDRHEVFIDPYTGRTLGDHLVGGTFFYVVHNLHAHLLLEGYGYAFHTYAVLILFVLVVSGLWLWWPSLTHFRKQFKARTRIKFGASFKRIVVDLHNTAGFYAFVVLLAIVTTATLHFWPGPAEAIFLSVSKGLHRPTSDTAELTTPSSARCTRDVEADRYERGVARARSAVPGLSALGIDIDPDTTTVLLGVQADHFVSPRLTSVTLCGLDGRIEQVQSPASTPFDTRIGNWVMFVHFGQWGPGMAFYAIKAIWFLTGLCPAILFASGCTMYVTRQGAKRKKKRSDARVLAGDPAA</sequence>
<dbReference type="OrthoDB" id="9791166at2"/>
<gene>
    <name evidence="2" type="ORF">D7S86_18265</name>
</gene>
<organism evidence="2 3">
    <name type="scientific">Pararobbsia silviterrae</name>
    <dbReference type="NCBI Taxonomy" id="1792498"/>
    <lineage>
        <taxon>Bacteria</taxon>
        <taxon>Pseudomonadati</taxon>
        <taxon>Pseudomonadota</taxon>
        <taxon>Betaproteobacteria</taxon>
        <taxon>Burkholderiales</taxon>
        <taxon>Burkholderiaceae</taxon>
        <taxon>Pararobbsia</taxon>
    </lineage>
</organism>
<dbReference type="InterPro" id="IPR005625">
    <property type="entry name" value="PepSY-ass_TM"/>
</dbReference>
<feature type="transmembrane region" description="Helical" evidence="1">
    <location>
        <begin position="370"/>
        <end position="392"/>
    </location>
</feature>
<dbReference type="RefSeq" id="WP_121088295.1">
    <property type="nucleotide sequence ID" value="NZ_RBZU01000008.1"/>
</dbReference>
<keyword evidence="1" id="KW-0812">Transmembrane</keyword>
<evidence type="ECO:0000313" key="3">
    <source>
        <dbReference type="Proteomes" id="UP000270342"/>
    </source>
</evidence>
<name>A0A494XQ07_9BURK</name>
<evidence type="ECO:0000313" key="2">
    <source>
        <dbReference type="EMBL" id="RKP51892.1"/>
    </source>
</evidence>
<dbReference type="PANTHER" id="PTHR34219">
    <property type="entry name" value="IRON-REGULATED INNER MEMBRANE PROTEIN-RELATED"/>
    <property type="match status" value="1"/>
</dbReference>
<feature type="transmembrane region" description="Helical" evidence="1">
    <location>
        <begin position="163"/>
        <end position="183"/>
    </location>
</feature>
<dbReference type="EMBL" id="RBZU01000008">
    <property type="protein sequence ID" value="RKP51892.1"/>
    <property type="molecule type" value="Genomic_DNA"/>
</dbReference>
<keyword evidence="3" id="KW-1185">Reference proteome</keyword>
<proteinExistence type="predicted"/>
<feature type="transmembrane region" description="Helical" evidence="1">
    <location>
        <begin position="12"/>
        <end position="32"/>
    </location>
</feature>
<evidence type="ECO:0000256" key="1">
    <source>
        <dbReference type="SAM" id="Phobius"/>
    </source>
</evidence>
<comment type="caution">
    <text evidence="2">The sequence shown here is derived from an EMBL/GenBank/DDBJ whole genome shotgun (WGS) entry which is preliminary data.</text>
</comment>
<protein>
    <recommendedName>
        <fullName evidence="4">PepSY domain-containing protein</fullName>
    </recommendedName>
</protein>
<dbReference type="Proteomes" id="UP000270342">
    <property type="component" value="Unassembled WGS sequence"/>
</dbReference>
<reference evidence="2 3" key="1">
    <citation type="submission" date="2018-10" db="EMBL/GenBank/DDBJ databases">
        <title>Robbsia sp. DHC34, isolated from soil.</title>
        <authorList>
            <person name="Gao Z.-H."/>
            <person name="Qiu L.-H."/>
        </authorList>
    </citation>
    <scope>NUCLEOTIDE SEQUENCE [LARGE SCALE GENOMIC DNA]</scope>
    <source>
        <strain evidence="2 3">DHC34</strain>
    </source>
</reference>
<keyword evidence="1" id="KW-1133">Transmembrane helix</keyword>
<evidence type="ECO:0008006" key="4">
    <source>
        <dbReference type="Google" id="ProtNLM"/>
    </source>
</evidence>
<feature type="transmembrane region" description="Helical" evidence="1">
    <location>
        <begin position="216"/>
        <end position="236"/>
    </location>
</feature>
<keyword evidence="1" id="KW-0472">Membrane</keyword>